<dbReference type="Pfam" id="PF01842">
    <property type="entry name" value="ACT"/>
    <property type="match status" value="1"/>
</dbReference>
<dbReference type="SUPFAM" id="SSF53328">
    <property type="entry name" value="Formyltransferase"/>
    <property type="match status" value="1"/>
</dbReference>
<dbReference type="InterPro" id="IPR002912">
    <property type="entry name" value="ACT_dom"/>
</dbReference>
<dbReference type="PIRSF" id="PIRSF036480">
    <property type="entry name" value="FormyFH4_hydr"/>
    <property type="match status" value="1"/>
</dbReference>
<evidence type="ECO:0000313" key="7">
    <source>
        <dbReference type="EMBL" id="NJC55650.1"/>
    </source>
</evidence>
<dbReference type="Gene3D" id="3.30.70.260">
    <property type="match status" value="1"/>
</dbReference>
<comment type="caution">
    <text evidence="7">The sequence shown here is derived from an EMBL/GenBank/DDBJ whole genome shotgun (WGS) entry which is preliminary data.</text>
</comment>
<dbReference type="Gene3D" id="3.40.50.170">
    <property type="entry name" value="Formyl transferase, N-terminal domain"/>
    <property type="match status" value="1"/>
</dbReference>
<dbReference type="NCBIfam" id="NF004684">
    <property type="entry name" value="PRK06027.1"/>
    <property type="match status" value="1"/>
</dbReference>
<dbReference type="InterPro" id="IPR041729">
    <property type="entry name" value="Formyl-FH4-Hydrolase_C"/>
</dbReference>
<feature type="region of interest" description="Disordered" evidence="5">
    <location>
        <begin position="1"/>
        <end position="22"/>
    </location>
</feature>
<dbReference type="NCBIfam" id="TIGR00655">
    <property type="entry name" value="PurU"/>
    <property type="match status" value="1"/>
</dbReference>
<gene>
    <name evidence="3" type="primary">purU</name>
    <name evidence="7" type="ORF">BKA07_000685</name>
</gene>
<dbReference type="GO" id="GO:0006730">
    <property type="term" value="P:one-carbon metabolic process"/>
    <property type="evidence" value="ECO:0007669"/>
    <property type="project" value="UniProtKB-KW"/>
</dbReference>
<dbReference type="SUPFAM" id="SSF55021">
    <property type="entry name" value="ACT-like"/>
    <property type="match status" value="1"/>
</dbReference>
<name>A0A846RX26_9MICO</name>
<dbReference type="Pfam" id="PF00551">
    <property type="entry name" value="Formyl_trans_N"/>
    <property type="match status" value="1"/>
</dbReference>
<evidence type="ECO:0000256" key="5">
    <source>
        <dbReference type="SAM" id="MobiDB-lite"/>
    </source>
</evidence>
<sequence length="308" mass="34315">MTTNTAVAEKTAAPIPRKSPVADPDEANIARLIVHGTDRPGIVSEITSVLSDFGANIIAFDQYTSDPVGGRYFQRTVFSLENLSVEVERLRAALGGALEGTGLQWELIEAKNLKRVAVFASKSDHCLLDLLWRQRRGELPVTISMVISNHPDLSEDVRAFGIPYFYVPVDKEKRDEATQRHLELLRNNVDLVVLARYMQILTEEFIDEVRVPIINIHHSFLPAFIGAAPYRKAKERGVKLIGATAHYVTKDLDEGPIIAQDVVPVTHKESASDLQRRGADVERRVLSFAVEAHCQDRVLRDGNATIVF</sequence>
<dbReference type="InterPro" id="IPR036477">
    <property type="entry name" value="Formyl_transf_N_sf"/>
</dbReference>
<evidence type="ECO:0000256" key="2">
    <source>
        <dbReference type="ARBA" id="ARBA00022801"/>
    </source>
</evidence>
<dbReference type="PRINTS" id="PR01575">
    <property type="entry name" value="FFH4HYDRLASE"/>
</dbReference>
<dbReference type="PANTHER" id="PTHR42706:SF1">
    <property type="entry name" value="FORMYLTETRAHYDROFOLATE DEFORMYLASE 2, MITOCHONDRIAL"/>
    <property type="match status" value="1"/>
</dbReference>
<protein>
    <recommendedName>
        <fullName evidence="3 4">Formyltetrahydrofolate deformylase</fullName>
        <ecNumber evidence="3 4">3.5.1.10</ecNumber>
    </recommendedName>
    <alternativeName>
        <fullName evidence="3">Formyl-FH(4) hydrolase</fullName>
    </alternativeName>
</protein>
<keyword evidence="2 3" id="KW-0378">Hydrolase</keyword>
<evidence type="ECO:0000256" key="1">
    <source>
        <dbReference type="ARBA" id="ARBA00022563"/>
    </source>
</evidence>
<dbReference type="InterPro" id="IPR045865">
    <property type="entry name" value="ACT-like_dom_sf"/>
</dbReference>
<dbReference type="GO" id="GO:0006189">
    <property type="term" value="P:'de novo' IMP biosynthetic process"/>
    <property type="evidence" value="ECO:0007669"/>
    <property type="project" value="UniProtKB-UniRule"/>
</dbReference>
<dbReference type="Proteomes" id="UP000576792">
    <property type="component" value="Unassembled WGS sequence"/>
</dbReference>
<reference evidence="7 8" key="1">
    <citation type="submission" date="2020-03" db="EMBL/GenBank/DDBJ databases">
        <title>Sequencing the genomes of 1000 actinobacteria strains.</title>
        <authorList>
            <person name="Klenk H.-P."/>
        </authorList>
    </citation>
    <scope>NUCLEOTIDE SEQUENCE [LARGE SCALE GENOMIC DNA]</scope>
    <source>
        <strain evidence="7 8">DSM 18964</strain>
    </source>
</reference>
<proteinExistence type="inferred from homology"/>
<keyword evidence="8" id="KW-1185">Reference proteome</keyword>
<dbReference type="AlphaFoldDB" id="A0A846RX26"/>
<evidence type="ECO:0000256" key="4">
    <source>
        <dbReference type="NCBIfam" id="TIGR00655"/>
    </source>
</evidence>
<dbReference type="PROSITE" id="PS51671">
    <property type="entry name" value="ACT"/>
    <property type="match status" value="1"/>
</dbReference>
<dbReference type="CDD" id="cd04875">
    <property type="entry name" value="ACT_F4HF-DF"/>
    <property type="match status" value="1"/>
</dbReference>
<dbReference type="InterPro" id="IPR004810">
    <property type="entry name" value="PurU"/>
</dbReference>
<evidence type="ECO:0000259" key="6">
    <source>
        <dbReference type="PROSITE" id="PS51671"/>
    </source>
</evidence>
<evidence type="ECO:0000313" key="8">
    <source>
        <dbReference type="Proteomes" id="UP000576792"/>
    </source>
</evidence>
<comment type="pathway">
    <text evidence="3">Purine metabolism; IMP biosynthesis via de novo pathway; formate from 10-formyl-5,6,7,8-tetrahydrofolate: step 1/1.</text>
</comment>
<comment type="similarity">
    <text evidence="3">Belongs to the PurU family.</text>
</comment>
<keyword evidence="3" id="KW-0658">Purine biosynthesis</keyword>
<feature type="active site" evidence="3">
    <location>
        <position position="253"/>
    </location>
</feature>
<dbReference type="EMBL" id="JAATJN010000001">
    <property type="protein sequence ID" value="NJC55650.1"/>
    <property type="molecule type" value="Genomic_DNA"/>
</dbReference>
<dbReference type="PANTHER" id="PTHR42706">
    <property type="entry name" value="FORMYLTETRAHYDROFOLATE DEFORMYLASE"/>
    <property type="match status" value="1"/>
</dbReference>
<dbReference type="GO" id="GO:0008864">
    <property type="term" value="F:formyltetrahydrofolate deformylase activity"/>
    <property type="evidence" value="ECO:0007669"/>
    <property type="project" value="UniProtKB-UniRule"/>
</dbReference>
<dbReference type="InterPro" id="IPR044074">
    <property type="entry name" value="PurU_ACT"/>
</dbReference>
<dbReference type="HAMAP" id="MF_01927">
    <property type="entry name" value="PurU"/>
    <property type="match status" value="1"/>
</dbReference>
<comment type="catalytic activity">
    <reaction evidence="3">
        <text>(6R)-10-formyltetrahydrofolate + H2O = (6S)-5,6,7,8-tetrahydrofolate + formate + H(+)</text>
        <dbReference type="Rhea" id="RHEA:19833"/>
        <dbReference type="ChEBI" id="CHEBI:15377"/>
        <dbReference type="ChEBI" id="CHEBI:15378"/>
        <dbReference type="ChEBI" id="CHEBI:15740"/>
        <dbReference type="ChEBI" id="CHEBI:57453"/>
        <dbReference type="ChEBI" id="CHEBI:195366"/>
        <dbReference type="EC" id="3.5.1.10"/>
    </reaction>
</comment>
<feature type="domain" description="ACT" evidence="6">
    <location>
        <begin position="31"/>
        <end position="118"/>
    </location>
</feature>
<organism evidence="7 8">
    <name type="scientific">Brevibacterium marinum</name>
    <dbReference type="NCBI Taxonomy" id="418643"/>
    <lineage>
        <taxon>Bacteria</taxon>
        <taxon>Bacillati</taxon>
        <taxon>Actinomycetota</taxon>
        <taxon>Actinomycetes</taxon>
        <taxon>Micrococcales</taxon>
        <taxon>Brevibacteriaceae</taxon>
        <taxon>Brevibacterium</taxon>
    </lineage>
</organism>
<evidence type="ECO:0000256" key="3">
    <source>
        <dbReference type="HAMAP-Rule" id="MF_01927"/>
    </source>
</evidence>
<dbReference type="EC" id="3.5.1.10" evidence="3 4"/>
<accession>A0A846RX26</accession>
<dbReference type="CDD" id="cd08648">
    <property type="entry name" value="FMT_core_Formyl-FH4-Hydrolase_C"/>
    <property type="match status" value="1"/>
</dbReference>
<dbReference type="UniPathway" id="UPA00074">
    <property type="reaction ID" value="UER00170"/>
</dbReference>
<keyword evidence="1 3" id="KW-0554">One-carbon metabolism</keyword>
<comment type="function">
    <text evidence="3">Catalyzes the hydrolysis of 10-formyltetrahydrofolate (formyl-FH4) to formate and tetrahydrofolate (FH4).</text>
</comment>
<dbReference type="InterPro" id="IPR002376">
    <property type="entry name" value="Formyl_transf_N"/>
</dbReference>